<protein>
    <recommendedName>
        <fullName evidence="4">Large ribosomal subunit protein eL28</fullName>
    </recommendedName>
    <alternativeName>
        <fullName evidence="5">60S ribosomal protein L28</fullName>
    </alternativeName>
</protein>
<evidence type="ECO:0000313" key="7">
    <source>
        <dbReference type="EMBL" id="VEL38577.1"/>
    </source>
</evidence>
<reference evidence="7" key="1">
    <citation type="submission" date="2018-11" db="EMBL/GenBank/DDBJ databases">
        <authorList>
            <consortium name="Pathogen Informatics"/>
        </authorList>
    </citation>
    <scope>NUCLEOTIDE SEQUENCE</scope>
</reference>
<dbReference type="PANTHER" id="PTHR10544">
    <property type="entry name" value="60S RIBOSOMAL PROTEIN L28"/>
    <property type="match status" value="1"/>
</dbReference>
<evidence type="ECO:0000313" key="8">
    <source>
        <dbReference type="Proteomes" id="UP000784294"/>
    </source>
</evidence>
<feature type="domain" description="Ribosomal eL28/Mak16" evidence="6">
    <location>
        <begin position="56"/>
        <end position="159"/>
    </location>
</feature>
<dbReference type="Pfam" id="PF01778">
    <property type="entry name" value="Ribosomal_L28e"/>
    <property type="match status" value="1"/>
</dbReference>
<dbReference type="GO" id="GO:0006412">
    <property type="term" value="P:translation"/>
    <property type="evidence" value="ECO:0007669"/>
    <property type="project" value="InterPro"/>
</dbReference>
<accession>A0A3S5BAH5</accession>
<dbReference type="InterPro" id="IPR002672">
    <property type="entry name" value="Ribosomal_eL28"/>
</dbReference>
<dbReference type="GO" id="GO:1990904">
    <property type="term" value="C:ribonucleoprotein complex"/>
    <property type="evidence" value="ECO:0007669"/>
    <property type="project" value="UniProtKB-KW"/>
</dbReference>
<dbReference type="InterPro" id="IPR029004">
    <property type="entry name" value="Ribosomal_eL28/Mak16"/>
</dbReference>
<dbReference type="OrthoDB" id="338850at2759"/>
<comment type="caution">
    <text evidence="7">The sequence shown here is derived from an EMBL/GenBank/DDBJ whole genome shotgun (WGS) entry which is preliminary data.</text>
</comment>
<proteinExistence type="inferred from homology"/>
<evidence type="ECO:0000259" key="6">
    <source>
        <dbReference type="Pfam" id="PF01778"/>
    </source>
</evidence>
<evidence type="ECO:0000256" key="5">
    <source>
        <dbReference type="ARBA" id="ARBA00035330"/>
    </source>
</evidence>
<name>A0A3S5BAH5_9PLAT</name>
<dbReference type="EMBL" id="CAAALY010258286">
    <property type="protein sequence ID" value="VEL38577.1"/>
    <property type="molecule type" value="Genomic_DNA"/>
</dbReference>
<dbReference type="GO" id="GO:0005840">
    <property type="term" value="C:ribosome"/>
    <property type="evidence" value="ECO:0007669"/>
    <property type="project" value="UniProtKB-KW"/>
</dbReference>
<keyword evidence="2" id="KW-0689">Ribosomal protein</keyword>
<gene>
    <name evidence="7" type="ORF">PXEA_LOCUS32017</name>
</gene>
<keyword evidence="8" id="KW-1185">Reference proteome</keyword>
<dbReference type="Proteomes" id="UP000784294">
    <property type="component" value="Unassembled WGS sequence"/>
</dbReference>
<evidence type="ECO:0000256" key="2">
    <source>
        <dbReference type="ARBA" id="ARBA00022980"/>
    </source>
</evidence>
<dbReference type="GO" id="GO:0003735">
    <property type="term" value="F:structural constituent of ribosome"/>
    <property type="evidence" value="ECO:0007669"/>
    <property type="project" value="InterPro"/>
</dbReference>
<sequence length="204" mass="23538">MVELTFEPLYPTLLLEMEHNTDCKYFDQPVVFKSPAWFCPQISSLPFPSVMSSSTLIWDLIKRNHSYLMKTSGHQFSKDPLNLKGKNCFMYCGFVHRKAIGIRQDVSGKGIVLNTKKVGKDYKPGKSVTSTKFVRGRRRALLKIRNLICRQGYRRELKMVLLFIVVNYILVGFETRKCLVEKFETCDCCPGQNKKVKVICPNKI</sequence>
<dbReference type="AlphaFoldDB" id="A0A3S5BAH5"/>
<dbReference type="Gene3D" id="3.30.390.110">
    <property type="match status" value="1"/>
</dbReference>
<comment type="similarity">
    <text evidence="1">Belongs to the eukaryotic ribosomal protein eL28 family.</text>
</comment>
<keyword evidence="3" id="KW-0687">Ribonucleoprotein</keyword>
<organism evidence="7 8">
    <name type="scientific">Protopolystoma xenopodis</name>
    <dbReference type="NCBI Taxonomy" id="117903"/>
    <lineage>
        <taxon>Eukaryota</taxon>
        <taxon>Metazoa</taxon>
        <taxon>Spiralia</taxon>
        <taxon>Lophotrochozoa</taxon>
        <taxon>Platyhelminthes</taxon>
        <taxon>Monogenea</taxon>
        <taxon>Polyopisthocotylea</taxon>
        <taxon>Polystomatidea</taxon>
        <taxon>Polystomatidae</taxon>
        <taxon>Protopolystoma</taxon>
    </lineage>
</organism>
<evidence type="ECO:0000256" key="1">
    <source>
        <dbReference type="ARBA" id="ARBA00007926"/>
    </source>
</evidence>
<evidence type="ECO:0000256" key="3">
    <source>
        <dbReference type="ARBA" id="ARBA00023274"/>
    </source>
</evidence>
<evidence type="ECO:0000256" key="4">
    <source>
        <dbReference type="ARBA" id="ARBA00035223"/>
    </source>
</evidence>